<feature type="region of interest" description="Disordered" evidence="1">
    <location>
        <begin position="1"/>
        <end position="178"/>
    </location>
</feature>
<feature type="compositionally biased region" description="Acidic residues" evidence="1">
    <location>
        <begin position="125"/>
        <end position="141"/>
    </location>
</feature>
<sequence>MGQDTVMEEHNGHGSSLAGSTVADTSTQDAVGKVGSNRNASKISIPVAKGTVSEGQTQKSAKQRRRKAERDRKKSRAQSQLVQSQLQTIPAALSPIDHVMGPVEEESRGSQKEDPVGWGTVMGVVEEDEDEEEDEEQEEQQEEGRHVDGFDDGPQCPPKTVTSMNNILEDDDDMDLGD</sequence>
<keyword evidence="3" id="KW-1185">Reference proteome</keyword>
<evidence type="ECO:0000313" key="2">
    <source>
        <dbReference type="EMBL" id="KAG0258035.1"/>
    </source>
</evidence>
<dbReference type="OrthoDB" id="10515807at2759"/>
<dbReference type="AlphaFoldDB" id="A0A9P6Q3R7"/>
<feature type="compositionally biased region" description="Acidic residues" evidence="1">
    <location>
        <begin position="168"/>
        <end position="178"/>
    </location>
</feature>
<accession>A0A9P6Q3R7</accession>
<gene>
    <name evidence="2" type="ORF">BG011_003572</name>
</gene>
<dbReference type="EMBL" id="JAAAJA010000236">
    <property type="protein sequence ID" value="KAG0258035.1"/>
    <property type="molecule type" value="Genomic_DNA"/>
</dbReference>
<feature type="compositionally biased region" description="Polar residues" evidence="1">
    <location>
        <begin position="13"/>
        <end position="29"/>
    </location>
</feature>
<reference evidence="2" key="1">
    <citation type="journal article" date="2020" name="Fungal Divers.">
        <title>Resolving the Mortierellaceae phylogeny through synthesis of multi-gene phylogenetics and phylogenomics.</title>
        <authorList>
            <person name="Vandepol N."/>
            <person name="Liber J."/>
            <person name="Desiro A."/>
            <person name="Na H."/>
            <person name="Kennedy M."/>
            <person name="Barry K."/>
            <person name="Grigoriev I.V."/>
            <person name="Miller A.N."/>
            <person name="O'Donnell K."/>
            <person name="Stajich J.E."/>
            <person name="Bonito G."/>
        </authorList>
    </citation>
    <scope>NUCLEOTIDE SEQUENCE</scope>
    <source>
        <strain evidence="2">KOD948</strain>
    </source>
</reference>
<evidence type="ECO:0000313" key="3">
    <source>
        <dbReference type="Proteomes" id="UP000726737"/>
    </source>
</evidence>
<name>A0A9P6Q3R7_9FUNG</name>
<protein>
    <submittedName>
        <fullName evidence="2">Uncharacterized protein</fullName>
    </submittedName>
</protein>
<evidence type="ECO:0000256" key="1">
    <source>
        <dbReference type="SAM" id="MobiDB-lite"/>
    </source>
</evidence>
<feature type="compositionally biased region" description="Polar residues" evidence="1">
    <location>
        <begin position="77"/>
        <end position="88"/>
    </location>
</feature>
<dbReference type="Proteomes" id="UP000726737">
    <property type="component" value="Unassembled WGS sequence"/>
</dbReference>
<proteinExistence type="predicted"/>
<organism evidence="2 3">
    <name type="scientific">Mortierella polycephala</name>
    <dbReference type="NCBI Taxonomy" id="41804"/>
    <lineage>
        <taxon>Eukaryota</taxon>
        <taxon>Fungi</taxon>
        <taxon>Fungi incertae sedis</taxon>
        <taxon>Mucoromycota</taxon>
        <taxon>Mortierellomycotina</taxon>
        <taxon>Mortierellomycetes</taxon>
        <taxon>Mortierellales</taxon>
        <taxon>Mortierellaceae</taxon>
        <taxon>Mortierella</taxon>
    </lineage>
</organism>
<feature type="compositionally biased region" description="Basic and acidic residues" evidence="1">
    <location>
        <begin position="105"/>
        <end position="115"/>
    </location>
</feature>
<comment type="caution">
    <text evidence="2">The sequence shown here is derived from an EMBL/GenBank/DDBJ whole genome shotgun (WGS) entry which is preliminary data.</text>
</comment>